<feature type="region of interest" description="Disordered" evidence="2">
    <location>
        <begin position="251"/>
        <end position="275"/>
    </location>
</feature>
<dbReference type="RefSeq" id="WP_064007286.1">
    <property type="nucleotide sequence ID" value="NZ_LUUG01000049.1"/>
</dbReference>
<evidence type="ECO:0000256" key="1">
    <source>
        <dbReference type="ARBA" id="ARBA00007261"/>
    </source>
</evidence>
<evidence type="ECO:0008006" key="8">
    <source>
        <dbReference type="Google" id="ProtNLM"/>
    </source>
</evidence>
<dbReference type="PANTHER" id="PTHR11851">
    <property type="entry name" value="METALLOPROTEASE"/>
    <property type="match status" value="1"/>
</dbReference>
<protein>
    <recommendedName>
        <fullName evidence="8">Peptidase M16</fullName>
    </recommendedName>
</protein>
<evidence type="ECO:0000313" key="6">
    <source>
        <dbReference type="EMBL" id="OAI07821.1"/>
    </source>
</evidence>
<keyword evidence="3" id="KW-0732">Signal</keyword>
<gene>
    <name evidence="6" type="ORF">A1332_00030</name>
</gene>
<evidence type="ECO:0000313" key="7">
    <source>
        <dbReference type="Proteomes" id="UP000078090"/>
    </source>
</evidence>
<feature type="compositionally biased region" description="Basic and acidic residues" evidence="2">
    <location>
        <begin position="265"/>
        <end position="275"/>
    </location>
</feature>
<name>A0A177MQ93_METMH</name>
<evidence type="ECO:0000256" key="3">
    <source>
        <dbReference type="SAM" id="SignalP"/>
    </source>
</evidence>
<dbReference type="GO" id="GO:0046872">
    <property type="term" value="F:metal ion binding"/>
    <property type="evidence" value="ECO:0007669"/>
    <property type="project" value="InterPro"/>
</dbReference>
<dbReference type="OrthoDB" id="9811314at2"/>
<reference evidence="6 7" key="1">
    <citation type="submission" date="2016-03" db="EMBL/GenBank/DDBJ databases">
        <authorList>
            <person name="Ploux O."/>
        </authorList>
    </citation>
    <scope>NUCLEOTIDE SEQUENCE [LARGE SCALE GENOMIC DNA]</scope>
    <source>
        <strain evidence="6 7">R-45363</strain>
    </source>
</reference>
<dbReference type="InterPro" id="IPR007863">
    <property type="entry name" value="Peptidase_M16_C"/>
</dbReference>
<dbReference type="InterPro" id="IPR011249">
    <property type="entry name" value="Metalloenz_LuxS/M16"/>
</dbReference>
<dbReference type="SUPFAM" id="SSF63411">
    <property type="entry name" value="LuxS/MPP-like metallohydrolase"/>
    <property type="match status" value="4"/>
</dbReference>
<proteinExistence type="inferred from homology"/>
<feature type="domain" description="Peptidase M16 C-terminal" evidence="5">
    <location>
        <begin position="671"/>
        <end position="848"/>
    </location>
</feature>
<accession>A0A177MQ93</accession>
<evidence type="ECO:0000259" key="5">
    <source>
        <dbReference type="Pfam" id="PF05193"/>
    </source>
</evidence>
<feature type="domain" description="Peptidase M16 N-terminal" evidence="4">
    <location>
        <begin position="53"/>
        <end position="187"/>
    </location>
</feature>
<sequence length="936" mass="102411">MNRTSSTLIACLILTLVNVGTGHATENKTNSAAAEKYGAIERQFENGFRALLVPNSKAERTAVTLVYFSGSLADPEGKSGLAHLLEHLLFSAPTTPGNHALVSEMARRNIAYNGNTNFDRTIYHTAFSSDQPTLNWLLEQEALRMHKLTITEADIARELPVVLREKELGDSNHQQKLAQQILPVVTRFAPYVRPPIGNEAELRSIAIDDVRAFYRAHYRPDNALLIITGRFDVAATWKQLETHFGGIKSPKIGPPPTFQAASRVESSDSQRSFRGDGDGASVSLFYPLRHSFDAKHVAAMGLLSGLLAGSPASRLHESLVSAGQAASVSAIPLLLRNGGAFEVTALPLTADNEALEQLQNTLAGQVQSLGDTEFSEKELERTKNLIRNEALYVQSVAAAFGYRLAEFASIGDWRLWFESIDAAQEMSLPEIQQTAKAIFQQSIPVAQLMSNRHAASFMAEKESVVSHATTGEPSAASVPAHLPETASPAVNDATATALDTQIERFSINESLAVALWPKPIPIGRVQGQWNLRMGAADSMFGKRILADLTGSLLAHGSNTLDRQKLFDRLVGLDAHLSMTPVDDRLAIRFDLPAKSLQEFLGMLIDVLRNPALPEQGFKEVRNQLQVAYQSQGTKPQVVAEEAVTVVTSHYPIGDIRREPSKAEALAALENIELNDVKAFHADYFGANGEFMLSGEFDAKATRQQLESLLEPWHSKQAYQRPPLPYAALGPGQHFIAMSEGSHGIYTAQLRRPLQADEADALALALVNFALGEDALQSRLGRRLRQQEGISYGVASKMSASAFEPRATVTVSATYAPSMRQQLSKAVHEELALLVKNGLTEAELNSAKDNWRRRNDLSKLDHDKLFAKLNLLLRLRRDMQYYAEINARVEALTLAQVNEAIARHINPDALLEVFVDAEIGATANASNEAVRGEPVEP</sequence>
<dbReference type="Pfam" id="PF05193">
    <property type="entry name" value="Peptidase_M16_C"/>
    <property type="match status" value="2"/>
</dbReference>
<comment type="similarity">
    <text evidence="1">Belongs to the peptidase M16 family.</text>
</comment>
<dbReference type="InterPro" id="IPR011765">
    <property type="entry name" value="Pept_M16_N"/>
</dbReference>
<dbReference type="EMBL" id="LUUG01000049">
    <property type="protein sequence ID" value="OAI07821.1"/>
    <property type="molecule type" value="Genomic_DNA"/>
</dbReference>
<feature type="signal peptide" evidence="3">
    <location>
        <begin position="1"/>
        <end position="24"/>
    </location>
</feature>
<evidence type="ECO:0000256" key="2">
    <source>
        <dbReference type="SAM" id="MobiDB-lite"/>
    </source>
</evidence>
<feature type="domain" description="Peptidase M16 C-terminal" evidence="5">
    <location>
        <begin position="205"/>
        <end position="384"/>
    </location>
</feature>
<organism evidence="6 7">
    <name type="scientific">Methylomonas methanica</name>
    <dbReference type="NCBI Taxonomy" id="421"/>
    <lineage>
        <taxon>Bacteria</taxon>
        <taxon>Pseudomonadati</taxon>
        <taxon>Pseudomonadota</taxon>
        <taxon>Gammaproteobacteria</taxon>
        <taxon>Methylococcales</taxon>
        <taxon>Methylococcaceae</taxon>
        <taxon>Methylomonas</taxon>
    </lineage>
</organism>
<dbReference type="AlphaFoldDB" id="A0A177MQ93"/>
<feature type="chain" id="PRO_5008068315" description="Peptidase M16" evidence="3">
    <location>
        <begin position="25"/>
        <end position="936"/>
    </location>
</feature>
<evidence type="ECO:0000259" key="4">
    <source>
        <dbReference type="Pfam" id="PF00675"/>
    </source>
</evidence>
<dbReference type="PANTHER" id="PTHR11851:SF49">
    <property type="entry name" value="MITOCHONDRIAL-PROCESSING PEPTIDASE SUBUNIT ALPHA"/>
    <property type="match status" value="1"/>
</dbReference>
<comment type="caution">
    <text evidence="6">The sequence shown here is derived from an EMBL/GenBank/DDBJ whole genome shotgun (WGS) entry which is preliminary data.</text>
</comment>
<dbReference type="Pfam" id="PF00675">
    <property type="entry name" value="Peptidase_M16"/>
    <property type="match status" value="1"/>
</dbReference>
<dbReference type="InterPro" id="IPR050361">
    <property type="entry name" value="MPP/UQCRC_Complex"/>
</dbReference>
<dbReference type="Proteomes" id="UP000078090">
    <property type="component" value="Unassembled WGS sequence"/>
</dbReference>
<dbReference type="Gene3D" id="3.30.830.10">
    <property type="entry name" value="Metalloenzyme, LuxS/M16 peptidase-like"/>
    <property type="match status" value="4"/>
</dbReference>